<proteinExistence type="inferred from homology"/>
<feature type="chain" id="PRO_5046593198" evidence="2">
    <location>
        <begin position="30"/>
        <end position="331"/>
    </location>
</feature>
<gene>
    <name evidence="3" type="ORF">ABIE13_002094</name>
</gene>
<dbReference type="PIRSF" id="PIRSF017082">
    <property type="entry name" value="YflP"/>
    <property type="match status" value="1"/>
</dbReference>
<comment type="caution">
    <text evidence="3">The sequence shown here is derived from an EMBL/GenBank/DDBJ whole genome shotgun (WGS) entry which is preliminary data.</text>
</comment>
<dbReference type="SUPFAM" id="SSF53850">
    <property type="entry name" value="Periplasmic binding protein-like II"/>
    <property type="match status" value="1"/>
</dbReference>
<accession>A0ABV2Q7H9</accession>
<dbReference type="InterPro" id="IPR005064">
    <property type="entry name" value="BUG"/>
</dbReference>
<evidence type="ECO:0000256" key="2">
    <source>
        <dbReference type="SAM" id="SignalP"/>
    </source>
</evidence>
<name>A0ABV2Q7H9_9BURK</name>
<keyword evidence="2" id="KW-0732">Signal</keyword>
<reference evidence="3 4" key="1">
    <citation type="submission" date="2024-06" db="EMBL/GenBank/DDBJ databases">
        <title>Sorghum-associated microbial communities from plants grown in Nebraska, USA.</title>
        <authorList>
            <person name="Schachtman D."/>
        </authorList>
    </citation>
    <scope>NUCLEOTIDE SEQUENCE [LARGE SCALE GENOMIC DNA]</scope>
    <source>
        <strain evidence="3 4">2709</strain>
    </source>
</reference>
<evidence type="ECO:0000256" key="1">
    <source>
        <dbReference type="ARBA" id="ARBA00006987"/>
    </source>
</evidence>
<dbReference type="PANTHER" id="PTHR42928">
    <property type="entry name" value="TRICARBOXYLATE-BINDING PROTEIN"/>
    <property type="match status" value="1"/>
</dbReference>
<dbReference type="Proteomes" id="UP001549320">
    <property type="component" value="Unassembled WGS sequence"/>
</dbReference>
<protein>
    <submittedName>
        <fullName evidence="3">Tripartite-type tricarboxylate transporter receptor subunit TctC</fullName>
    </submittedName>
</protein>
<dbReference type="Pfam" id="PF03401">
    <property type="entry name" value="TctC"/>
    <property type="match status" value="1"/>
</dbReference>
<dbReference type="EMBL" id="JBEPSH010000004">
    <property type="protein sequence ID" value="MET4576983.1"/>
    <property type="molecule type" value="Genomic_DNA"/>
</dbReference>
<feature type="signal peptide" evidence="2">
    <location>
        <begin position="1"/>
        <end position="29"/>
    </location>
</feature>
<dbReference type="Gene3D" id="3.40.190.150">
    <property type="entry name" value="Bordetella uptake gene, domain 1"/>
    <property type="match status" value="1"/>
</dbReference>
<comment type="similarity">
    <text evidence="1">Belongs to the UPF0065 (bug) family.</text>
</comment>
<evidence type="ECO:0000313" key="4">
    <source>
        <dbReference type="Proteomes" id="UP001549320"/>
    </source>
</evidence>
<dbReference type="CDD" id="cd13578">
    <property type="entry name" value="PBP2_Bug27"/>
    <property type="match status" value="1"/>
</dbReference>
<organism evidence="3 4">
    <name type="scientific">Ottowia thiooxydans</name>
    <dbReference type="NCBI Taxonomy" id="219182"/>
    <lineage>
        <taxon>Bacteria</taxon>
        <taxon>Pseudomonadati</taxon>
        <taxon>Pseudomonadota</taxon>
        <taxon>Betaproteobacteria</taxon>
        <taxon>Burkholderiales</taxon>
        <taxon>Comamonadaceae</taxon>
        <taxon>Ottowia</taxon>
    </lineage>
</organism>
<dbReference type="PANTHER" id="PTHR42928:SF5">
    <property type="entry name" value="BLR1237 PROTEIN"/>
    <property type="match status" value="1"/>
</dbReference>
<dbReference type="Gene3D" id="3.40.190.10">
    <property type="entry name" value="Periplasmic binding protein-like II"/>
    <property type="match status" value="1"/>
</dbReference>
<sequence length="331" mass="34415">MMNLDFSRRAAIFTTALLCSAGFSGALQAQSNDYPNRAVTLVVPSPPGDGSDVLARLLGQELSTSLKQPFTVDNRPGAGGILASDRAAKSKPDGYTILLGNASSHAVVPALYTKLTYSPQKDFAPIVLVATAPNVLVVGSDLPVNNVAEFIAYVKARPGKLNIASAGNGSLSHLAAEMFKNMADLDMVHVPYKGATPALTDVAAGHVAAMIINIPTVQPLLKGGKLKALATSGATRAPSLPDIPTLDEAGVKGYEASAWFGLFAPTGTPAAAIEKLRAESVNALKVPAMRNQFATQGLIPAGGTSADFVAHIQKDVDKYTRIVKIAKITVD</sequence>
<keyword evidence="4" id="KW-1185">Reference proteome</keyword>
<dbReference type="InterPro" id="IPR042100">
    <property type="entry name" value="Bug_dom1"/>
</dbReference>
<dbReference type="RefSeq" id="WP_354443044.1">
    <property type="nucleotide sequence ID" value="NZ_JBEPSH010000004.1"/>
</dbReference>
<evidence type="ECO:0000313" key="3">
    <source>
        <dbReference type="EMBL" id="MET4576983.1"/>
    </source>
</evidence>
<keyword evidence="3" id="KW-0675">Receptor</keyword>